<feature type="transmembrane region" description="Helical" evidence="1">
    <location>
        <begin position="57"/>
        <end position="76"/>
    </location>
</feature>
<evidence type="ECO:0000313" key="3">
    <source>
        <dbReference type="Proteomes" id="UP000291286"/>
    </source>
</evidence>
<dbReference type="EMBL" id="SHMB01000004">
    <property type="protein sequence ID" value="TAA28964.1"/>
    <property type="molecule type" value="Genomic_DNA"/>
</dbReference>
<gene>
    <name evidence="2" type="ORF">EA661_11755</name>
</gene>
<evidence type="ECO:0000256" key="1">
    <source>
        <dbReference type="SAM" id="Phobius"/>
    </source>
</evidence>
<accession>A0A4Q8LI44</accession>
<keyword evidence="1" id="KW-0812">Transmembrane</keyword>
<evidence type="ECO:0000313" key="2">
    <source>
        <dbReference type="EMBL" id="TAA28964.1"/>
    </source>
</evidence>
<evidence type="ECO:0008006" key="4">
    <source>
        <dbReference type="Google" id="ProtNLM"/>
    </source>
</evidence>
<protein>
    <recommendedName>
        <fullName evidence="4">DUF2975 domain-containing protein</fullName>
    </recommendedName>
</protein>
<dbReference type="Proteomes" id="UP000291286">
    <property type="component" value="Unassembled WGS sequence"/>
</dbReference>
<keyword evidence="1" id="KW-1133">Transmembrane helix</keyword>
<feature type="transmembrane region" description="Helical" evidence="1">
    <location>
        <begin position="20"/>
        <end position="37"/>
    </location>
</feature>
<sequence length="170" mass="18785">MDGQAEPRVQEKIERLGRVLWWIGTLGIAVEILTLAYDDLFASWRLSQAQGHLSPTLVDVCMCLSYLFPLVAMRGLGRSLMREEALSLPVAKAFRRVGHATLLYALFRGMPDFVNGFIDGFNGTTTPSFHLDVGYFSDLYLPVIACVCLYSVAHLMKLAAEAADDARGIV</sequence>
<dbReference type="RefSeq" id="WP_130518979.1">
    <property type="nucleotide sequence ID" value="NZ_SHMA01000005.1"/>
</dbReference>
<keyword evidence="1" id="KW-0472">Membrane</keyword>
<reference evidence="2 3" key="1">
    <citation type="submission" date="2019-02" db="EMBL/GenBank/DDBJ databases">
        <title>WGS of Pseudoxanthomonas species novum from clinical isolates.</title>
        <authorList>
            <person name="Bernier A.-M."/>
            <person name="Bernard K."/>
            <person name="Vachon A."/>
        </authorList>
    </citation>
    <scope>NUCLEOTIDE SEQUENCE [LARGE SCALE GENOMIC DNA]</scope>
    <source>
        <strain evidence="2 3">NML171202</strain>
    </source>
</reference>
<dbReference type="AlphaFoldDB" id="A0A4Q8LI44"/>
<proteinExistence type="predicted"/>
<organism evidence="2 3">
    <name type="scientific">Pseudoxanthomonas winnipegensis</name>
    <dbReference type="NCBI Taxonomy" id="2480810"/>
    <lineage>
        <taxon>Bacteria</taxon>
        <taxon>Pseudomonadati</taxon>
        <taxon>Pseudomonadota</taxon>
        <taxon>Gammaproteobacteria</taxon>
        <taxon>Lysobacterales</taxon>
        <taxon>Lysobacteraceae</taxon>
        <taxon>Pseudoxanthomonas</taxon>
    </lineage>
</organism>
<name>A0A4Q8LI44_9GAMM</name>
<comment type="caution">
    <text evidence="2">The sequence shown here is derived from an EMBL/GenBank/DDBJ whole genome shotgun (WGS) entry which is preliminary data.</text>
</comment>